<dbReference type="EMBL" id="JAGSYN010000217">
    <property type="protein sequence ID" value="KAG7661554.1"/>
    <property type="molecule type" value="Genomic_DNA"/>
</dbReference>
<evidence type="ECO:0000259" key="6">
    <source>
        <dbReference type="PROSITE" id="PS50048"/>
    </source>
</evidence>
<feature type="compositionally biased region" description="Pro residues" evidence="5">
    <location>
        <begin position="867"/>
        <end position="878"/>
    </location>
</feature>
<dbReference type="InterPro" id="IPR001138">
    <property type="entry name" value="Zn2Cys6_DnaBD"/>
</dbReference>
<evidence type="ECO:0000313" key="7">
    <source>
        <dbReference type="EMBL" id="KAG7661554.1"/>
    </source>
</evidence>
<keyword evidence="8" id="KW-1185">Reference proteome</keyword>
<dbReference type="RefSeq" id="XP_049261787.1">
    <property type="nucleotide sequence ID" value="XM_049408933.1"/>
</dbReference>
<dbReference type="SMART" id="SM00066">
    <property type="entry name" value="GAL4"/>
    <property type="match status" value="1"/>
</dbReference>
<feature type="compositionally biased region" description="Polar residues" evidence="5">
    <location>
        <begin position="8"/>
        <end position="23"/>
    </location>
</feature>
<name>A0A8J5QG91_9ASCO</name>
<comment type="subcellular location">
    <subcellularLocation>
        <location evidence="1">Nucleus</location>
    </subcellularLocation>
</comment>
<organism evidence="7 8">
    <name type="scientific">[Candida] subhashii</name>
    <dbReference type="NCBI Taxonomy" id="561895"/>
    <lineage>
        <taxon>Eukaryota</taxon>
        <taxon>Fungi</taxon>
        <taxon>Dikarya</taxon>
        <taxon>Ascomycota</taxon>
        <taxon>Saccharomycotina</taxon>
        <taxon>Pichiomycetes</taxon>
        <taxon>Debaryomycetaceae</taxon>
        <taxon>Spathaspora</taxon>
    </lineage>
</organism>
<reference evidence="7 8" key="1">
    <citation type="journal article" date="2021" name="DNA Res.">
        <title>Genome analysis of Candida subhashii reveals its hybrid nature and dual mitochondrial genome conformations.</title>
        <authorList>
            <person name="Mixao V."/>
            <person name="Hegedusova E."/>
            <person name="Saus E."/>
            <person name="Pryszcz L.P."/>
            <person name="Cillingova A."/>
            <person name="Nosek J."/>
            <person name="Gabaldon T."/>
        </authorList>
    </citation>
    <scope>NUCLEOTIDE SEQUENCE [LARGE SCALE GENOMIC DNA]</scope>
    <source>
        <strain evidence="7 8">CBS 10753</strain>
    </source>
</reference>
<dbReference type="CDD" id="cd00067">
    <property type="entry name" value="GAL4"/>
    <property type="match status" value="1"/>
</dbReference>
<dbReference type="GO" id="GO:0008270">
    <property type="term" value="F:zinc ion binding"/>
    <property type="evidence" value="ECO:0007669"/>
    <property type="project" value="InterPro"/>
</dbReference>
<feature type="region of interest" description="Disordered" evidence="5">
    <location>
        <begin position="796"/>
        <end position="884"/>
    </location>
</feature>
<dbReference type="PANTHER" id="PTHR46910:SF3">
    <property type="entry name" value="HALOTOLERANCE PROTEIN 9-RELATED"/>
    <property type="match status" value="1"/>
</dbReference>
<dbReference type="OrthoDB" id="2534600at2759"/>
<dbReference type="GO" id="GO:0000981">
    <property type="term" value="F:DNA-binding transcription factor activity, RNA polymerase II-specific"/>
    <property type="evidence" value="ECO:0007669"/>
    <property type="project" value="InterPro"/>
</dbReference>
<feature type="compositionally biased region" description="Low complexity" evidence="5">
    <location>
        <begin position="28"/>
        <end position="45"/>
    </location>
</feature>
<dbReference type="PANTHER" id="PTHR46910">
    <property type="entry name" value="TRANSCRIPTION FACTOR PDR1"/>
    <property type="match status" value="1"/>
</dbReference>
<evidence type="ECO:0000256" key="1">
    <source>
        <dbReference type="ARBA" id="ARBA00004123"/>
    </source>
</evidence>
<feature type="compositionally biased region" description="Pro residues" evidence="5">
    <location>
        <begin position="825"/>
        <end position="835"/>
    </location>
</feature>
<dbReference type="InterPro" id="IPR050987">
    <property type="entry name" value="AtrR-like"/>
</dbReference>
<feature type="region of interest" description="Disordered" evidence="5">
    <location>
        <begin position="183"/>
        <end position="205"/>
    </location>
</feature>
<feature type="compositionally biased region" description="Acidic residues" evidence="5">
    <location>
        <begin position="942"/>
        <end position="954"/>
    </location>
</feature>
<accession>A0A8J5QG91</accession>
<dbReference type="GO" id="GO:0005634">
    <property type="term" value="C:nucleus"/>
    <property type="evidence" value="ECO:0007669"/>
    <property type="project" value="UniProtKB-SubCell"/>
</dbReference>
<dbReference type="AlphaFoldDB" id="A0A8J5QG91"/>
<feature type="region of interest" description="Disordered" evidence="5">
    <location>
        <begin position="1042"/>
        <end position="1079"/>
    </location>
</feature>
<dbReference type="PROSITE" id="PS50048">
    <property type="entry name" value="ZN2_CY6_FUNGAL_2"/>
    <property type="match status" value="1"/>
</dbReference>
<sequence>MYNPYIPENTQGDGTSASSSVSFPTPPNNIDTTTTTSTTSNQNQPESIISNFFTNTNNPNAPTTRITNKHISSSTHPFSSAHIKKKKQNRKTNIRACDACAIRKVKCESTRPCSHCVSNHLNCTQLRERKKSGPKTLHKKTLDSINSLSEVIEKNTFPSSSRPSLSKSSSTNTVLYSKEVSAPYEDMSHGGDGGSSSNDSTPSVSTAAYMSNVSSSITTPPVVSTAMGPGPVMSASASAPIPMTSSVSAPLPGRYNTRPMPQQQHQQLRQLAPPPPQSSDVVQQDYIVTPYNLIENLNLIGEEPSIYELVKPLTIPSLMLDYRKLVDFLISNYPNMTSANKDIPNPFHSEINLIDHHDDSLYLSNLLIILTLNQIVAEVLIKLKKQKFRSFISYSKKKLMFRQFKTFKNLCHFKILEIFSLIEKNFIVPPVVPQHQLKSPTIATSTTSSNSNNAVNTSAAYQFPHLLQYQIYYNLSLTCLHLCTYYHILNLTNTLNMTNNKGQKLNYGNEAQEHQKIIYMNRAITYFRLINVNRNYSSGNTHNEDEERVRELYITLFTFERYWICFSSHNYNLNYVRNNDVILQLDDSKRRGGVVANGGNGGGGFLYRLMKVAESIIEPICNGSNFNVLLEYNDEFSMNLENFTQIRGEIETAIQGIEMEHIETVVKNILLFKVLLIYPLSFQESKAVLLEIIMALNEALEVGDCDVFKVQMSNYQLLQPMLHMLKIALEMKSVETTTKMFPEGNNSQQDQEILIRYSDNLLKHFPFFNNINKLIRAHKILNNWFLNLSEYRRRESERQEQEAQQQQQQVKQEPHDQGMSMRMVSPPPPPAPPQHVPHHQQHPMHQFTNMTPHGNAASPPFMQQQLQPPPSSGPPTGPPTIRSDMFDLDISYLLKDFHGSNVDESGGFMSNNSSTNTNNSGHNYSPEYETYQQQQPPHRPEDEEDDEYEEEEEDDGIFTIVPRQQHGNSLAAAVSTDQGEQAKREEEGKSYTGYTPNESSGAGVGVGGGGNNFGNSMSNLTMLGISASTKNFFNLLTTTPGANNNSSGNNNNNFDDTSGAGGVNGGANGGGGGGSGGSFLRLFPFNNIESSSRDE</sequence>
<feature type="region of interest" description="Disordered" evidence="5">
    <location>
        <begin position="967"/>
        <end position="1006"/>
    </location>
</feature>
<evidence type="ECO:0000256" key="3">
    <source>
        <dbReference type="ARBA" id="ARBA00023125"/>
    </source>
</evidence>
<feature type="compositionally biased region" description="Low complexity" evidence="5">
    <location>
        <begin position="1043"/>
        <end position="1053"/>
    </location>
</feature>
<feature type="compositionally biased region" description="Low complexity" evidence="5">
    <location>
        <begin position="910"/>
        <end position="920"/>
    </location>
</feature>
<feature type="domain" description="Zn(2)-C6 fungal-type" evidence="6">
    <location>
        <begin position="96"/>
        <end position="125"/>
    </location>
</feature>
<dbReference type="Proteomes" id="UP000694255">
    <property type="component" value="Unassembled WGS sequence"/>
</dbReference>
<protein>
    <recommendedName>
        <fullName evidence="6">Zn(2)-C6 fungal-type domain-containing protein</fullName>
    </recommendedName>
</protein>
<gene>
    <name evidence="7" type="ORF">J8A68_004923</name>
</gene>
<keyword evidence="4" id="KW-0539">Nucleus</keyword>
<evidence type="ECO:0000256" key="2">
    <source>
        <dbReference type="ARBA" id="ARBA00022723"/>
    </source>
</evidence>
<dbReference type="GO" id="GO:0003677">
    <property type="term" value="F:DNA binding"/>
    <property type="evidence" value="ECO:0007669"/>
    <property type="project" value="UniProtKB-KW"/>
</dbReference>
<keyword evidence="2" id="KW-0479">Metal-binding</keyword>
<feature type="compositionally biased region" description="Low complexity" evidence="5">
    <location>
        <begin position="259"/>
        <end position="271"/>
    </location>
</feature>
<dbReference type="GeneID" id="73471723"/>
<feature type="region of interest" description="Disordered" evidence="5">
    <location>
        <begin position="905"/>
        <end position="954"/>
    </location>
</feature>
<dbReference type="Pfam" id="PF00172">
    <property type="entry name" value="Zn_clus"/>
    <property type="match status" value="1"/>
</dbReference>
<dbReference type="PROSITE" id="PS00463">
    <property type="entry name" value="ZN2_CY6_FUNGAL_1"/>
    <property type="match status" value="1"/>
</dbReference>
<feature type="region of interest" description="Disordered" evidence="5">
    <location>
        <begin position="1"/>
        <end position="45"/>
    </location>
</feature>
<feature type="compositionally biased region" description="Low complexity" evidence="5">
    <location>
        <begin position="195"/>
        <end position="205"/>
    </location>
</feature>
<feature type="compositionally biased region" description="Basic and acidic residues" evidence="5">
    <location>
        <begin position="980"/>
        <end position="989"/>
    </location>
</feature>
<feature type="compositionally biased region" description="Low complexity" evidence="5">
    <location>
        <begin position="802"/>
        <end position="811"/>
    </location>
</feature>
<evidence type="ECO:0000256" key="4">
    <source>
        <dbReference type="ARBA" id="ARBA00023242"/>
    </source>
</evidence>
<feature type="compositionally biased region" description="Gly residues" evidence="5">
    <location>
        <begin position="1059"/>
        <end position="1077"/>
    </location>
</feature>
<feature type="region of interest" description="Disordered" evidence="5">
    <location>
        <begin position="245"/>
        <end position="280"/>
    </location>
</feature>
<proteinExistence type="predicted"/>
<evidence type="ECO:0000256" key="5">
    <source>
        <dbReference type="SAM" id="MobiDB-lite"/>
    </source>
</evidence>
<evidence type="ECO:0000313" key="8">
    <source>
        <dbReference type="Proteomes" id="UP000694255"/>
    </source>
</evidence>
<keyword evidence="3" id="KW-0238">DNA-binding</keyword>
<comment type="caution">
    <text evidence="7">The sequence shown here is derived from an EMBL/GenBank/DDBJ whole genome shotgun (WGS) entry which is preliminary data.</text>
</comment>